<dbReference type="AlphaFoldDB" id="A0A839EBZ2"/>
<sequence>MTTTSSSAPSAQPPADGTASREPQLGIAEPTPSVVILRLRRTAGILSLVAGVSVLASIVWQVSDQVAVGRFEPTEYFAYFTIQTALIDIVVLIVGGILAFRTPIDPPLYGAIRASVFAYAVVTGVVYNLLLRGIPNDDGYVAPPWPNENLHVWIPIYIALDWLLNPTRPRLRWSTMGLAVSFPLIWVGVTMVHGALTGWYPYPFLEPFGPAGVPGVVLYVVGIAVLIIALAALAVAITRLHHRVARR</sequence>
<accession>A0A839EBZ2</accession>
<keyword evidence="2" id="KW-1133">Transmembrane helix</keyword>
<keyword evidence="2" id="KW-0812">Transmembrane</keyword>
<evidence type="ECO:0000313" key="4">
    <source>
        <dbReference type="Proteomes" id="UP000585905"/>
    </source>
</evidence>
<comment type="caution">
    <text evidence="3">The sequence shown here is derived from an EMBL/GenBank/DDBJ whole genome shotgun (WGS) entry which is preliminary data.</text>
</comment>
<feature type="transmembrane region" description="Helical" evidence="2">
    <location>
        <begin position="177"/>
        <end position="196"/>
    </location>
</feature>
<evidence type="ECO:0000313" key="3">
    <source>
        <dbReference type="EMBL" id="MBA8846845.1"/>
    </source>
</evidence>
<name>A0A839EBZ2_9MICO</name>
<feature type="transmembrane region" description="Helical" evidence="2">
    <location>
        <begin position="112"/>
        <end position="130"/>
    </location>
</feature>
<keyword evidence="4" id="KW-1185">Reference proteome</keyword>
<feature type="compositionally biased region" description="Low complexity" evidence="1">
    <location>
        <begin position="1"/>
        <end position="15"/>
    </location>
</feature>
<proteinExistence type="predicted"/>
<dbReference type="Proteomes" id="UP000585905">
    <property type="component" value="Unassembled WGS sequence"/>
</dbReference>
<dbReference type="RefSeq" id="WP_182489691.1">
    <property type="nucleotide sequence ID" value="NZ_BAAAOV010000021.1"/>
</dbReference>
<feature type="transmembrane region" description="Helical" evidence="2">
    <location>
        <begin position="150"/>
        <end position="165"/>
    </location>
</feature>
<feature type="transmembrane region" description="Helical" evidence="2">
    <location>
        <begin position="77"/>
        <end position="100"/>
    </location>
</feature>
<protein>
    <submittedName>
        <fullName evidence="3">Multidrug transporter EmrE-like cation transporter</fullName>
    </submittedName>
</protein>
<dbReference type="InterPro" id="IPR049713">
    <property type="entry name" value="Pr6Pr-like"/>
</dbReference>
<feature type="transmembrane region" description="Helical" evidence="2">
    <location>
        <begin position="43"/>
        <end position="62"/>
    </location>
</feature>
<evidence type="ECO:0000256" key="2">
    <source>
        <dbReference type="SAM" id="Phobius"/>
    </source>
</evidence>
<feature type="transmembrane region" description="Helical" evidence="2">
    <location>
        <begin position="216"/>
        <end position="237"/>
    </location>
</feature>
<gene>
    <name evidence="3" type="ORF">FHX53_000409</name>
</gene>
<reference evidence="3 4" key="1">
    <citation type="submission" date="2020-07" db="EMBL/GenBank/DDBJ databases">
        <title>Sequencing the genomes of 1000 actinobacteria strains.</title>
        <authorList>
            <person name="Klenk H.-P."/>
        </authorList>
    </citation>
    <scope>NUCLEOTIDE SEQUENCE [LARGE SCALE GENOMIC DNA]</scope>
    <source>
        <strain evidence="3 4">DSM 19663</strain>
    </source>
</reference>
<dbReference type="EMBL" id="JACGWX010000001">
    <property type="protein sequence ID" value="MBA8846845.1"/>
    <property type="molecule type" value="Genomic_DNA"/>
</dbReference>
<keyword evidence="2" id="KW-0472">Membrane</keyword>
<dbReference type="NCBIfam" id="NF038065">
    <property type="entry name" value="Pr6Pr"/>
    <property type="match status" value="1"/>
</dbReference>
<feature type="region of interest" description="Disordered" evidence="1">
    <location>
        <begin position="1"/>
        <end position="25"/>
    </location>
</feature>
<evidence type="ECO:0000256" key="1">
    <source>
        <dbReference type="SAM" id="MobiDB-lite"/>
    </source>
</evidence>
<organism evidence="3 4">
    <name type="scientific">Microcella alkalica</name>
    <dbReference type="NCBI Taxonomy" id="355930"/>
    <lineage>
        <taxon>Bacteria</taxon>
        <taxon>Bacillati</taxon>
        <taxon>Actinomycetota</taxon>
        <taxon>Actinomycetes</taxon>
        <taxon>Micrococcales</taxon>
        <taxon>Microbacteriaceae</taxon>
        <taxon>Microcella</taxon>
    </lineage>
</organism>